<accession>A0A1Q9CK56</accession>
<sequence length="184" mass="20258">MLECRTKNHAAGEMQSAVTVHKTKADERARQLDVFFQSQYSACEDVVELVRGLRPEADREDERGSSLALRPGSGGWTSARACSYPQEILLQLPRGAEIHEVEVAAPFPLAPRAVDVFLSAGSREDRLAGNPNFQHVCCLELRGVGSKPSRLLKAKQKFFGLCTGQVRLLIHEPVATGSENPYKQ</sequence>
<reference evidence="2 3" key="1">
    <citation type="submission" date="2016-02" db="EMBL/GenBank/DDBJ databases">
        <title>Genome analysis of coral dinoflagellate symbionts highlights evolutionary adaptations to a symbiotic lifestyle.</title>
        <authorList>
            <person name="Aranda M."/>
            <person name="Li Y."/>
            <person name="Liew Y.J."/>
            <person name="Baumgarten S."/>
            <person name="Simakov O."/>
            <person name="Wilson M."/>
            <person name="Piel J."/>
            <person name="Ashoor H."/>
            <person name="Bougouffa S."/>
            <person name="Bajic V.B."/>
            <person name="Ryu T."/>
            <person name="Ravasi T."/>
            <person name="Bayer T."/>
            <person name="Micklem G."/>
            <person name="Kim H."/>
            <person name="Bhak J."/>
            <person name="Lajeunesse T.C."/>
            <person name="Voolstra C.R."/>
        </authorList>
    </citation>
    <scope>NUCLEOTIDE SEQUENCE [LARGE SCALE GENOMIC DNA]</scope>
    <source>
        <strain evidence="2 3">CCMP2467</strain>
    </source>
</reference>
<dbReference type="InterPro" id="IPR048739">
    <property type="entry name" value="CEP104_N"/>
</dbReference>
<name>A0A1Q9CK56_SYMMI</name>
<gene>
    <name evidence="2" type="ORF">AK812_SmicGene35918</name>
</gene>
<evidence type="ECO:0000259" key="1">
    <source>
        <dbReference type="Pfam" id="PF21038"/>
    </source>
</evidence>
<evidence type="ECO:0000313" key="3">
    <source>
        <dbReference type="Proteomes" id="UP000186817"/>
    </source>
</evidence>
<evidence type="ECO:0000313" key="2">
    <source>
        <dbReference type="EMBL" id="OLP83313.1"/>
    </source>
</evidence>
<dbReference type="Proteomes" id="UP000186817">
    <property type="component" value="Unassembled WGS sequence"/>
</dbReference>
<feature type="domain" description="Centrosomal protein CEP104 N-terminal" evidence="1">
    <location>
        <begin position="75"/>
        <end position="146"/>
    </location>
</feature>
<feature type="non-terminal residue" evidence="2">
    <location>
        <position position="184"/>
    </location>
</feature>
<dbReference type="AlphaFoldDB" id="A0A1Q9CK56"/>
<dbReference type="OrthoDB" id="66599at2759"/>
<proteinExistence type="predicted"/>
<comment type="caution">
    <text evidence="2">The sequence shown here is derived from an EMBL/GenBank/DDBJ whole genome shotgun (WGS) entry which is preliminary data.</text>
</comment>
<dbReference type="EMBL" id="LSRX01001123">
    <property type="protein sequence ID" value="OLP83313.1"/>
    <property type="molecule type" value="Genomic_DNA"/>
</dbReference>
<keyword evidence="3" id="KW-1185">Reference proteome</keyword>
<organism evidence="2 3">
    <name type="scientific">Symbiodinium microadriaticum</name>
    <name type="common">Dinoflagellate</name>
    <name type="synonym">Zooxanthella microadriatica</name>
    <dbReference type="NCBI Taxonomy" id="2951"/>
    <lineage>
        <taxon>Eukaryota</taxon>
        <taxon>Sar</taxon>
        <taxon>Alveolata</taxon>
        <taxon>Dinophyceae</taxon>
        <taxon>Suessiales</taxon>
        <taxon>Symbiodiniaceae</taxon>
        <taxon>Symbiodinium</taxon>
    </lineage>
</organism>
<dbReference type="Pfam" id="PF21038">
    <property type="entry name" value="CEP104_N"/>
    <property type="match status" value="1"/>
</dbReference>
<protein>
    <recommendedName>
        <fullName evidence="1">Centrosomal protein CEP104 N-terminal domain-containing protein</fullName>
    </recommendedName>
</protein>